<sequence>MRRDHASSQEPMNGPNLDTATSPIQNAAPSDDCALTPLYLQCPVPADKLDLGFDSSLAEFPTLPPSAIVPECSVQPDHGLACNSPAKTTPPPSADIPKHPDRETLPT</sequence>
<feature type="compositionally biased region" description="Basic and acidic residues" evidence="1">
    <location>
        <begin position="96"/>
        <end position="107"/>
    </location>
</feature>
<feature type="region of interest" description="Disordered" evidence="1">
    <location>
        <begin position="71"/>
        <end position="107"/>
    </location>
</feature>
<dbReference type="VEuPathDB" id="VectorBase:ISCI020136"/>
<dbReference type="EMBL" id="DS828755">
    <property type="protein sequence ID" value="EEC12156.1"/>
    <property type="molecule type" value="Genomic_DNA"/>
</dbReference>
<dbReference type="Proteomes" id="UP000001555">
    <property type="component" value="Unassembled WGS sequence"/>
</dbReference>
<reference evidence="2 4" key="1">
    <citation type="submission" date="2008-03" db="EMBL/GenBank/DDBJ databases">
        <title>Annotation of Ixodes scapularis.</title>
        <authorList>
            <consortium name="Ixodes scapularis Genome Project Consortium"/>
            <person name="Caler E."/>
            <person name="Hannick L.I."/>
            <person name="Bidwell S."/>
            <person name="Joardar V."/>
            <person name="Thiagarajan M."/>
            <person name="Amedeo P."/>
            <person name="Galinsky K.J."/>
            <person name="Schobel S."/>
            <person name="Inman J."/>
            <person name="Hostetler J."/>
            <person name="Miller J."/>
            <person name="Hammond M."/>
            <person name="Megy K."/>
            <person name="Lawson D."/>
            <person name="Kodira C."/>
            <person name="Sutton G."/>
            <person name="Meyer J."/>
            <person name="Hill C.A."/>
            <person name="Birren B."/>
            <person name="Nene V."/>
            <person name="Collins F."/>
            <person name="Alarcon-Chaidez F."/>
            <person name="Wikel S."/>
            <person name="Strausberg R."/>
        </authorList>
    </citation>
    <scope>NUCLEOTIDE SEQUENCE [LARGE SCALE GENOMIC DNA]</scope>
    <source>
        <strain evidence="4">Wikel</strain>
        <strain evidence="2">Wikel colony</strain>
    </source>
</reference>
<name>B7PZY4_IXOSC</name>
<evidence type="ECO:0000313" key="3">
    <source>
        <dbReference type="EnsemblMetazoa" id="ISCW020136-PA"/>
    </source>
</evidence>
<reference evidence="3" key="2">
    <citation type="submission" date="2020-05" db="UniProtKB">
        <authorList>
            <consortium name="EnsemblMetazoa"/>
        </authorList>
    </citation>
    <scope>IDENTIFICATION</scope>
    <source>
        <strain evidence="3">wikel</strain>
    </source>
</reference>
<keyword evidence="4" id="KW-1185">Reference proteome</keyword>
<organism>
    <name type="scientific">Ixodes scapularis</name>
    <name type="common">Black-legged tick</name>
    <name type="synonym">Deer tick</name>
    <dbReference type="NCBI Taxonomy" id="6945"/>
    <lineage>
        <taxon>Eukaryota</taxon>
        <taxon>Metazoa</taxon>
        <taxon>Ecdysozoa</taxon>
        <taxon>Arthropoda</taxon>
        <taxon>Chelicerata</taxon>
        <taxon>Arachnida</taxon>
        <taxon>Acari</taxon>
        <taxon>Parasitiformes</taxon>
        <taxon>Ixodida</taxon>
        <taxon>Ixodoidea</taxon>
        <taxon>Ixodidae</taxon>
        <taxon>Ixodinae</taxon>
        <taxon>Ixodes</taxon>
    </lineage>
</organism>
<protein>
    <submittedName>
        <fullName evidence="2 3">Uncharacterized protein</fullName>
    </submittedName>
</protein>
<dbReference type="EMBL" id="ABJB010149359">
    <property type="status" value="NOT_ANNOTATED_CDS"/>
    <property type="molecule type" value="Genomic_DNA"/>
</dbReference>
<feature type="region of interest" description="Disordered" evidence="1">
    <location>
        <begin position="1"/>
        <end position="30"/>
    </location>
</feature>
<dbReference type="VEuPathDB" id="VectorBase:ISCW020136"/>
<evidence type="ECO:0000313" key="4">
    <source>
        <dbReference type="Proteomes" id="UP000001555"/>
    </source>
</evidence>
<evidence type="ECO:0000256" key="1">
    <source>
        <dbReference type="SAM" id="MobiDB-lite"/>
    </source>
</evidence>
<gene>
    <name evidence="2" type="ORF">IscW_ISCW020136</name>
</gene>
<dbReference type="AlphaFoldDB" id="B7PZY4"/>
<dbReference type="InParanoid" id="B7PZY4"/>
<dbReference type="PaxDb" id="6945-B7PZY4"/>
<accession>B7PZY4</accession>
<proteinExistence type="predicted"/>
<dbReference type="EnsemblMetazoa" id="ISCW020136-RA">
    <property type="protein sequence ID" value="ISCW020136-PA"/>
    <property type="gene ID" value="ISCW020136"/>
</dbReference>
<evidence type="ECO:0000313" key="2">
    <source>
        <dbReference type="EMBL" id="EEC12156.1"/>
    </source>
</evidence>
<feature type="compositionally biased region" description="Polar residues" evidence="1">
    <location>
        <begin position="8"/>
        <end position="28"/>
    </location>
</feature>
<dbReference type="HOGENOM" id="CLU_144367_0_0_1"/>